<protein>
    <submittedName>
        <fullName evidence="1">Uncharacterized protein</fullName>
    </submittedName>
</protein>
<feature type="non-terminal residue" evidence="1">
    <location>
        <position position="109"/>
    </location>
</feature>
<evidence type="ECO:0000313" key="1">
    <source>
        <dbReference type="EMBL" id="KAK7481329.1"/>
    </source>
</evidence>
<name>A0ABD0K2B8_9CAEN</name>
<sequence>VVVISQTYIWRFALLMLRNLKLDSPDKRLPGPSRGYHDMRRTALRTACNGFSPVQHNVLKVHQKNVEESPQGQDLVGTSSCAGMRNYGSLSVICGRARRAIPRGAGFTG</sequence>
<feature type="non-terminal residue" evidence="1">
    <location>
        <position position="1"/>
    </location>
</feature>
<dbReference type="AlphaFoldDB" id="A0ABD0K2B8"/>
<proteinExistence type="predicted"/>
<keyword evidence="2" id="KW-1185">Reference proteome</keyword>
<organism evidence="1 2">
    <name type="scientific">Batillaria attramentaria</name>
    <dbReference type="NCBI Taxonomy" id="370345"/>
    <lineage>
        <taxon>Eukaryota</taxon>
        <taxon>Metazoa</taxon>
        <taxon>Spiralia</taxon>
        <taxon>Lophotrochozoa</taxon>
        <taxon>Mollusca</taxon>
        <taxon>Gastropoda</taxon>
        <taxon>Caenogastropoda</taxon>
        <taxon>Sorbeoconcha</taxon>
        <taxon>Cerithioidea</taxon>
        <taxon>Batillariidae</taxon>
        <taxon>Batillaria</taxon>
    </lineage>
</organism>
<reference evidence="1 2" key="1">
    <citation type="journal article" date="2023" name="Sci. Data">
        <title>Genome assembly of the Korean intertidal mud-creeper Batillaria attramentaria.</title>
        <authorList>
            <person name="Patra A.K."/>
            <person name="Ho P.T."/>
            <person name="Jun S."/>
            <person name="Lee S.J."/>
            <person name="Kim Y."/>
            <person name="Won Y.J."/>
        </authorList>
    </citation>
    <scope>NUCLEOTIDE SEQUENCE [LARGE SCALE GENOMIC DNA]</scope>
    <source>
        <strain evidence="1">Wonlab-2016</strain>
    </source>
</reference>
<comment type="caution">
    <text evidence="1">The sequence shown here is derived from an EMBL/GenBank/DDBJ whole genome shotgun (WGS) entry which is preliminary data.</text>
</comment>
<accession>A0ABD0K2B8</accession>
<gene>
    <name evidence="1" type="ORF">BaRGS_00027409</name>
</gene>
<dbReference type="Proteomes" id="UP001519460">
    <property type="component" value="Unassembled WGS sequence"/>
</dbReference>
<dbReference type="EMBL" id="JACVVK020000264">
    <property type="protein sequence ID" value="KAK7481329.1"/>
    <property type="molecule type" value="Genomic_DNA"/>
</dbReference>
<evidence type="ECO:0000313" key="2">
    <source>
        <dbReference type="Proteomes" id="UP001519460"/>
    </source>
</evidence>